<feature type="transmembrane region" description="Helical" evidence="1">
    <location>
        <begin position="118"/>
        <end position="141"/>
    </location>
</feature>
<dbReference type="EMBL" id="JBHUME010000015">
    <property type="protein sequence ID" value="MFD2615001.1"/>
    <property type="molecule type" value="Genomic_DNA"/>
</dbReference>
<evidence type="ECO:0000256" key="1">
    <source>
        <dbReference type="SAM" id="Phobius"/>
    </source>
</evidence>
<keyword evidence="1" id="KW-0472">Membrane</keyword>
<sequence length="159" mass="17029">MERGSTLFLKAAVVVIGLPILALCILALPEGIKDSLGDPYPFNLVVPIIIGLYLAVIPFYAALYQAFKLLGYIDKGVAFSDLSVTALKKIKFCAFVISGIFVACLPLLFLIADEDDAPGLIVMGMVLVFASAVIGVFAALLQKLLRHAIDIKSENDLTV</sequence>
<gene>
    <name evidence="2" type="ORF">ACFSUF_21525</name>
</gene>
<feature type="transmembrane region" description="Helical" evidence="1">
    <location>
        <begin position="40"/>
        <end position="63"/>
    </location>
</feature>
<proteinExistence type="predicted"/>
<evidence type="ECO:0000313" key="2">
    <source>
        <dbReference type="EMBL" id="MFD2615001.1"/>
    </source>
</evidence>
<dbReference type="RefSeq" id="WP_377606455.1">
    <property type="nucleotide sequence ID" value="NZ_JBHUME010000015.1"/>
</dbReference>
<accession>A0ABW5PJE7</accession>
<reference evidence="3" key="1">
    <citation type="journal article" date="2019" name="Int. J. Syst. Evol. Microbiol.">
        <title>The Global Catalogue of Microorganisms (GCM) 10K type strain sequencing project: providing services to taxonomists for standard genome sequencing and annotation.</title>
        <authorList>
            <consortium name="The Broad Institute Genomics Platform"/>
            <consortium name="The Broad Institute Genome Sequencing Center for Infectious Disease"/>
            <person name="Wu L."/>
            <person name="Ma J."/>
        </authorList>
    </citation>
    <scope>NUCLEOTIDE SEQUENCE [LARGE SCALE GENOMIC DNA]</scope>
    <source>
        <strain evidence="3">KCTC 3950</strain>
    </source>
</reference>
<keyword evidence="1" id="KW-0812">Transmembrane</keyword>
<protein>
    <submittedName>
        <fullName evidence="2">DUF2975 domain-containing protein</fullName>
    </submittedName>
</protein>
<organism evidence="2 3">
    <name type="scientific">Paenibacillus gansuensis</name>
    <dbReference type="NCBI Taxonomy" id="306542"/>
    <lineage>
        <taxon>Bacteria</taxon>
        <taxon>Bacillati</taxon>
        <taxon>Bacillota</taxon>
        <taxon>Bacilli</taxon>
        <taxon>Bacillales</taxon>
        <taxon>Paenibacillaceae</taxon>
        <taxon>Paenibacillus</taxon>
    </lineage>
</organism>
<dbReference type="InterPro" id="IPR021354">
    <property type="entry name" value="DUF2975"/>
</dbReference>
<dbReference type="Proteomes" id="UP001597541">
    <property type="component" value="Unassembled WGS sequence"/>
</dbReference>
<evidence type="ECO:0000313" key="3">
    <source>
        <dbReference type="Proteomes" id="UP001597541"/>
    </source>
</evidence>
<feature type="transmembrane region" description="Helical" evidence="1">
    <location>
        <begin position="7"/>
        <end position="28"/>
    </location>
</feature>
<comment type="caution">
    <text evidence="2">The sequence shown here is derived from an EMBL/GenBank/DDBJ whole genome shotgun (WGS) entry which is preliminary data.</text>
</comment>
<keyword evidence="1" id="KW-1133">Transmembrane helix</keyword>
<feature type="transmembrane region" description="Helical" evidence="1">
    <location>
        <begin position="92"/>
        <end position="112"/>
    </location>
</feature>
<name>A0ABW5PJE7_9BACL</name>
<keyword evidence="3" id="KW-1185">Reference proteome</keyword>
<dbReference type="Pfam" id="PF11188">
    <property type="entry name" value="DUF2975"/>
    <property type="match status" value="1"/>
</dbReference>